<name>A0ABP3WU23_9ALTE</name>
<organism evidence="1 2">
    <name type="scientific">Aliiglaciecola litoralis</name>
    <dbReference type="NCBI Taxonomy" id="582857"/>
    <lineage>
        <taxon>Bacteria</taxon>
        <taxon>Pseudomonadati</taxon>
        <taxon>Pseudomonadota</taxon>
        <taxon>Gammaproteobacteria</taxon>
        <taxon>Alteromonadales</taxon>
        <taxon>Alteromonadaceae</taxon>
        <taxon>Aliiglaciecola</taxon>
    </lineage>
</organism>
<dbReference type="Proteomes" id="UP001500359">
    <property type="component" value="Unassembled WGS sequence"/>
</dbReference>
<dbReference type="RefSeq" id="WP_343857789.1">
    <property type="nucleotide sequence ID" value="NZ_BAAAFD010000002.1"/>
</dbReference>
<dbReference type="EMBL" id="BAAAFD010000002">
    <property type="protein sequence ID" value="GAA0855044.1"/>
    <property type="molecule type" value="Genomic_DNA"/>
</dbReference>
<evidence type="ECO:0000313" key="1">
    <source>
        <dbReference type="EMBL" id="GAA0855044.1"/>
    </source>
</evidence>
<keyword evidence="2" id="KW-1185">Reference proteome</keyword>
<sequence>MLQQFEAHGTLTTKIEGRILVAEGTGPWNLESLDKSGNAAAPQINVLAGKPWAALVILHGECIYVHEASKVLIEIIKQERKEGRRGSAILVNDSDSPSFAKQHLTDIFNQAGETFDFFDNVEAARAWLDHLIKDA</sequence>
<reference evidence="2" key="1">
    <citation type="journal article" date="2019" name="Int. J. Syst. Evol. Microbiol.">
        <title>The Global Catalogue of Microorganisms (GCM) 10K type strain sequencing project: providing services to taxonomists for standard genome sequencing and annotation.</title>
        <authorList>
            <consortium name="The Broad Institute Genomics Platform"/>
            <consortium name="The Broad Institute Genome Sequencing Center for Infectious Disease"/>
            <person name="Wu L."/>
            <person name="Ma J."/>
        </authorList>
    </citation>
    <scope>NUCLEOTIDE SEQUENCE [LARGE SCALE GENOMIC DNA]</scope>
    <source>
        <strain evidence="2">JCM 15896</strain>
    </source>
</reference>
<protein>
    <recommendedName>
        <fullName evidence="3">STAS/SEC14 domain-containing protein</fullName>
    </recommendedName>
</protein>
<evidence type="ECO:0000313" key="2">
    <source>
        <dbReference type="Proteomes" id="UP001500359"/>
    </source>
</evidence>
<accession>A0ABP3WU23</accession>
<evidence type="ECO:0008006" key="3">
    <source>
        <dbReference type="Google" id="ProtNLM"/>
    </source>
</evidence>
<proteinExistence type="predicted"/>
<gene>
    <name evidence="1" type="ORF">GCM10009114_13090</name>
</gene>
<comment type="caution">
    <text evidence="1">The sequence shown here is derived from an EMBL/GenBank/DDBJ whole genome shotgun (WGS) entry which is preliminary data.</text>
</comment>